<accession>A0A6L9QAZ8</accession>
<keyword evidence="1" id="KW-0175">Coiled coil</keyword>
<gene>
    <name evidence="2" type="ORF">G3I70_09110</name>
</gene>
<dbReference type="EMBL" id="JAAGLI010000213">
    <property type="protein sequence ID" value="NEA22650.1"/>
    <property type="molecule type" value="Genomic_DNA"/>
</dbReference>
<protein>
    <submittedName>
        <fullName evidence="2">Uncharacterized protein</fullName>
    </submittedName>
</protein>
<reference evidence="2 3" key="1">
    <citation type="submission" date="2020-01" db="EMBL/GenBank/DDBJ databases">
        <title>Insect and environment-associated Actinomycetes.</title>
        <authorList>
            <person name="Currrie C."/>
            <person name="Chevrette M."/>
            <person name="Carlson C."/>
            <person name="Stubbendieck R."/>
            <person name="Wendt-Pienkowski E."/>
        </authorList>
    </citation>
    <scope>NUCLEOTIDE SEQUENCE [LARGE SCALE GENOMIC DNA]</scope>
    <source>
        <strain evidence="2 3">SID10258</strain>
    </source>
</reference>
<organism evidence="2 3">
    <name type="scientific">Actinomadura bangladeshensis</name>
    <dbReference type="NCBI Taxonomy" id="453573"/>
    <lineage>
        <taxon>Bacteria</taxon>
        <taxon>Bacillati</taxon>
        <taxon>Actinomycetota</taxon>
        <taxon>Actinomycetes</taxon>
        <taxon>Streptosporangiales</taxon>
        <taxon>Thermomonosporaceae</taxon>
        <taxon>Actinomadura</taxon>
    </lineage>
</organism>
<comment type="caution">
    <text evidence="2">The sequence shown here is derived from an EMBL/GenBank/DDBJ whole genome shotgun (WGS) entry which is preliminary data.</text>
</comment>
<dbReference type="RefSeq" id="WP_163054464.1">
    <property type="nucleotide sequence ID" value="NZ_JAAGLI010000213.1"/>
</dbReference>
<dbReference type="Proteomes" id="UP000475532">
    <property type="component" value="Unassembled WGS sequence"/>
</dbReference>
<proteinExistence type="predicted"/>
<name>A0A6L9QAZ8_9ACTN</name>
<feature type="coiled-coil region" evidence="1">
    <location>
        <begin position="95"/>
        <end position="150"/>
    </location>
</feature>
<evidence type="ECO:0000313" key="2">
    <source>
        <dbReference type="EMBL" id="NEA22650.1"/>
    </source>
</evidence>
<dbReference type="AlphaFoldDB" id="A0A6L9QAZ8"/>
<evidence type="ECO:0000256" key="1">
    <source>
        <dbReference type="SAM" id="Coils"/>
    </source>
</evidence>
<evidence type="ECO:0000313" key="3">
    <source>
        <dbReference type="Proteomes" id="UP000475532"/>
    </source>
</evidence>
<sequence length="201" mass="22881">MPDTDRWFLSDCEGRLAIWREAALRHVRRDEDGEIDGYSLPASYRPTDLITEWDLNTWDPGQDEDDDKRRALAARIVIDHNENEQLRAALAKRPKSRLGEQVNRLSNAVGDLERERDEARAQIDAARSYQEALETDRRNLTAERDQLRALLRDLVDPGPCSFDHHGGCQTHGYLSLQPGERCPHAEAKELLALTETEAGRG</sequence>